<keyword evidence="7" id="KW-0406">Ion transport</keyword>
<evidence type="ECO:0000256" key="4">
    <source>
        <dbReference type="ARBA" id="ARBA00022448"/>
    </source>
</evidence>
<evidence type="ECO:0000256" key="6">
    <source>
        <dbReference type="ARBA" id="ARBA00022946"/>
    </source>
</evidence>
<evidence type="ECO:0000256" key="13">
    <source>
        <dbReference type="ARBA" id="ARBA00072089"/>
    </source>
</evidence>
<evidence type="ECO:0000256" key="9">
    <source>
        <dbReference type="ARBA" id="ARBA00023196"/>
    </source>
</evidence>
<evidence type="ECO:0000313" key="15">
    <source>
        <dbReference type="EMBL" id="CAE0365654.1"/>
    </source>
</evidence>
<evidence type="ECO:0000256" key="8">
    <source>
        <dbReference type="ARBA" id="ARBA00023136"/>
    </source>
</evidence>
<accession>A0A7S3JWE0</accession>
<dbReference type="GO" id="GO:0009535">
    <property type="term" value="C:chloroplast thylakoid membrane"/>
    <property type="evidence" value="ECO:0007669"/>
    <property type="project" value="UniProtKB-SubCell"/>
</dbReference>
<evidence type="ECO:0000256" key="2">
    <source>
        <dbReference type="ARBA" id="ARBA00004525"/>
    </source>
</evidence>
<dbReference type="PROSITE" id="PS00153">
    <property type="entry name" value="ATPASE_GAMMA"/>
    <property type="match status" value="1"/>
</dbReference>
<keyword evidence="10" id="KW-0066">ATP synthesis</keyword>
<evidence type="ECO:0000256" key="10">
    <source>
        <dbReference type="ARBA" id="ARBA00023310"/>
    </source>
</evidence>
<comment type="subcellular location">
    <subcellularLocation>
        <location evidence="2">Plastid</location>
        <location evidence="2">Chloroplast thylakoid membrane</location>
        <topology evidence="2">Peripheral membrane protein</topology>
    </subcellularLocation>
</comment>
<keyword evidence="9" id="KW-0139">CF(1)</keyword>
<evidence type="ECO:0000256" key="5">
    <source>
        <dbReference type="ARBA" id="ARBA00022781"/>
    </source>
</evidence>
<feature type="chain" id="PRO_5031352879" description="ATP synthase gamma chain, chloroplastic" evidence="14">
    <location>
        <begin position="18"/>
        <end position="348"/>
    </location>
</feature>
<evidence type="ECO:0000256" key="7">
    <source>
        <dbReference type="ARBA" id="ARBA00023065"/>
    </source>
</evidence>
<proteinExistence type="inferred from homology"/>
<dbReference type="PANTHER" id="PTHR11693">
    <property type="entry name" value="ATP SYNTHASE GAMMA CHAIN"/>
    <property type="match status" value="1"/>
</dbReference>
<dbReference type="HAMAP" id="MF_00815">
    <property type="entry name" value="ATP_synth_gamma_bact"/>
    <property type="match status" value="1"/>
</dbReference>
<organism evidence="15">
    <name type="scientific">Aureoumbra lagunensis</name>
    <dbReference type="NCBI Taxonomy" id="44058"/>
    <lineage>
        <taxon>Eukaryota</taxon>
        <taxon>Sar</taxon>
        <taxon>Stramenopiles</taxon>
        <taxon>Ochrophyta</taxon>
        <taxon>Pelagophyceae</taxon>
        <taxon>Pelagomonadales</taxon>
        <taxon>Aureoumbra</taxon>
    </lineage>
</organism>
<evidence type="ECO:0000256" key="11">
    <source>
        <dbReference type="ARBA" id="ARBA00031066"/>
    </source>
</evidence>
<gene>
    <name evidence="15" type="ORF">ALAG00032_LOCUS6398</name>
</gene>
<dbReference type="Gene3D" id="3.40.1380.10">
    <property type="match status" value="1"/>
</dbReference>
<dbReference type="AlphaFoldDB" id="A0A7S3JWE0"/>
<dbReference type="SUPFAM" id="SSF52943">
    <property type="entry name" value="ATP synthase (F1-ATPase), gamma subunit"/>
    <property type="match status" value="1"/>
</dbReference>
<comment type="subunit">
    <text evidence="12">F-type ATPases have 2 components, CF(1) - the catalytic core - and CF(0) - the membrane proton channel. CF(1) has five subunits: alpha(3), beta(3), gamma(1), delta(1), epsilon(1). CF(0) has four main subunits: a, b, b' and c.</text>
</comment>
<dbReference type="NCBIfam" id="TIGR01146">
    <property type="entry name" value="ATPsyn_F1gamma"/>
    <property type="match status" value="1"/>
</dbReference>
<keyword evidence="6" id="KW-0809">Transit peptide</keyword>
<evidence type="ECO:0000256" key="12">
    <source>
        <dbReference type="ARBA" id="ARBA00038805"/>
    </source>
</evidence>
<dbReference type="InterPro" id="IPR000131">
    <property type="entry name" value="ATP_synth_F1_gsu"/>
</dbReference>
<name>A0A7S3JWE0_9STRA</name>
<evidence type="ECO:0000256" key="3">
    <source>
        <dbReference type="ARBA" id="ARBA00007681"/>
    </source>
</evidence>
<dbReference type="InterPro" id="IPR035968">
    <property type="entry name" value="ATP_synth_F1_ATPase_gsu"/>
</dbReference>
<dbReference type="NCBIfam" id="NF004145">
    <property type="entry name" value="PRK05621.1-2"/>
    <property type="match status" value="1"/>
</dbReference>
<dbReference type="PRINTS" id="PR00126">
    <property type="entry name" value="ATPASEGAMMA"/>
</dbReference>
<keyword evidence="8" id="KW-0472">Membrane</keyword>
<dbReference type="GO" id="GO:0045259">
    <property type="term" value="C:proton-transporting ATP synthase complex"/>
    <property type="evidence" value="ECO:0007669"/>
    <property type="project" value="UniProtKB-KW"/>
</dbReference>
<dbReference type="GO" id="GO:0046933">
    <property type="term" value="F:proton-transporting ATP synthase activity, rotational mechanism"/>
    <property type="evidence" value="ECO:0007669"/>
    <property type="project" value="InterPro"/>
</dbReference>
<dbReference type="Pfam" id="PF00231">
    <property type="entry name" value="ATP-synt"/>
    <property type="match status" value="1"/>
</dbReference>
<dbReference type="CDD" id="cd12151">
    <property type="entry name" value="F1-ATPase_gamma"/>
    <property type="match status" value="1"/>
</dbReference>
<reference evidence="15" key="1">
    <citation type="submission" date="2021-01" db="EMBL/GenBank/DDBJ databases">
        <authorList>
            <person name="Corre E."/>
            <person name="Pelletier E."/>
            <person name="Niang G."/>
            <person name="Scheremetjew M."/>
            <person name="Finn R."/>
            <person name="Kale V."/>
            <person name="Holt S."/>
            <person name="Cochrane G."/>
            <person name="Meng A."/>
            <person name="Brown T."/>
            <person name="Cohen L."/>
        </authorList>
    </citation>
    <scope>NUCLEOTIDE SEQUENCE</scope>
    <source>
        <strain evidence="15">CCMP1510</strain>
    </source>
</reference>
<dbReference type="EMBL" id="HBIJ01009095">
    <property type="protein sequence ID" value="CAE0365654.1"/>
    <property type="molecule type" value="Transcribed_RNA"/>
</dbReference>
<dbReference type="InterPro" id="IPR023632">
    <property type="entry name" value="ATP_synth_F1_gsu_CS"/>
</dbReference>
<sequence length="348" mass="38149">MMKILLLSVGAMGFLHQQAVPSTLKKSTTELYGKGGELRDRIKSVGNTQKITEAMRLVAAAKVRRAQEAVLQTRPFAETLQSVFAGLVDQLGKEPLDLPILETREVKKVTLLAIAGDKGLCGSYNSYVIKKVEMRKRELEGQGIQVEIIPIGTKLSAYFKRREIEFPSGSFNCPQVPTAEFASSLSRKVLSSFLDGETDKVELVYTKFVSLIASSPTIRTLLPLSATGIETEGDEIFELTTQDGDFVVKTTEFPPAQAQVFPKDTIFEQDPIQILNGILPLYLDGQILRSLQESVASELASRMQSMQSASDNAKDLKKSLSQTYNRIRQAGVTQEILEIVSGANAANA</sequence>
<keyword evidence="4" id="KW-0813">Transport</keyword>
<comment type="function">
    <text evidence="1">Produces ATP from ADP in the presence of a proton gradient across the membrane. The gamma chain is believed to be important in regulating ATPase activity and the flow of protons through the CF(0) complex.</text>
</comment>
<keyword evidence="5" id="KW-0375">Hydrogen ion transport</keyword>
<dbReference type="FunFam" id="3.40.1380.10:FF:000006">
    <property type="entry name" value="ATP synthase gamma chain"/>
    <property type="match status" value="1"/>
</dbReference>
<evidence type="ECO:0000256" key="14">
    <source>
        <dbReference type="SAM" id="SignalP"/>
    </source>
</evidence>
<dbReference type="FunFam" id="1.10.287.80:FF:000003">
    <property type="entry name" value="ATP synthase gamma chain, chloroplastic"/>
    <property type="match status" value="1"/>
</dbReference>
<evidence type="ECO:0000256" key="1">
    <source>
        <dbReference type="ARBA" id="ARBA00003456"/>
    </source>
</evidence>
<dbReference type="Gene3D" id="1.10.287.80">
    <property type="entry name" value="ATP synthase, gamma subunit, helix hairpin domain"/>
    <property type="match status" value="2"/>
</dbReference>
<keyword evidence="14" id="KW-0732">Signal</keyword>
<dbReference type="PANTHER" id="PTHR11693:SF41">
    <property type="entry name" value="ATP SYNTHASE GAMMA CHAIN, CHLOROPLASTIC"/>
    <property type="match status" value="1"/>
</dbReference>
<protein>
    <recommendedName>
        <fullName evidence="13">ATP synthase gamma chain, chloroplastic</fullName>
    </recommendedName>
    <alternativeName>
        <fullName evidence="11">F-ATPase gamma subunit</fullName>
    </alternativeName>
</protein>
<feature type="signal peptide" evidence="14">
    <location>
        <begin position="1"/>
        <end position="17"/>
    </location>
</feature>
<comment type="similarity">
    <text evidence="3">Belongs to the ATPase gamma chain family.</text>
</comment>